<dbReference type="InterPro" id="IPR050563">
    <property type="entry name" value="4-hydroxybenzoyl-CoA_TE"/>
</dbReference>
<dbReference type="GeneID" id="91087950"/>
<dbReference type="SUPFAM" id="SSF54637">
    <property type="entry name" value="Thioesterase/thiol ester dehydrase-isomerase"/>
    <property type="match status" value="1"/>
</dbReference>
<gene>
    <name evidence="2" type="ORF">L203_103740</name>
</gene>
<evidence type="ECO:0000256" key="1">
    <source>
        <dbReference type="SAM" id="MobiDB-lite"/>
    </source>
</evidence>
<dbReference type="EMBL" id="CP143787">
    <property type="protein sequence ID" value="WVN88529.1"/>
    <property type="molecule type" value="Genomic_DNA"/>
</dbReference>
<evidence type="ECO:0000313" key="2">
    <source>
        <dbReference type="EMBL" id="WVN88529.1"/>
    </source>
</evidence>
<evidence type="ECO:0000313" key="3">
    <source>
        <dbReference type="Proteomes" id="UP000094043"/>
    </source>
</evidence>
<dbReference type="GO" id="GO:0047617">
    <property type="term" value="F:fatty acyl-CoA hydrolase activity"/>
    <property type="evidence" value="ECO:0007669"/>
    <property type="project" value="TreeGrafter"/>
</dbReference>
<reference evidence="2" key="3">
    <citation type="submission" date="2024-01" db="EMBL/GenBank/DDBJ databases">
        <authorList>
            <person name="Coelho M.A."/>
            <person name="David-Palma M."/>
            <person name="Shea T."/>
            <person name="Sun S."/>
            <person name="Cuomo C.A."/>
            <person name="Heitman J."/>
        </authorList>
    </citation>
    <scope>NUCLEOTIDE SEQUENCE</scope>
    <source>
        <strain evidence="2">CBS 7841</strain>
    </source>
</reference>
<dbReference type="PANTHER" id="PTHR31793:SF39">
    <property type="entry name" value="THIOESTERASE_THIOL ESTER DEHYDRASE-ISOMERASE"/>
    <property type="match status" value="1"/>
</dbReference>
<dbReference type="RefSeq" id="XP_066069229.1">
    <property type="nucleotide sequence ID" value="XM_066213132.1"/>
</dbReference>
<name>A0AAJ8JU74_9TREE</name>
<dbReference type="Pfam" id="PF13279">
    <property type="entry name" value="4HBT_2"/>
    <property type="match status" value="1"/>
</dbReference>
<organism evidence="2 3">
    <name type="scientific">Cryptococcus depauperatus CBS 7841</name>
    <dbReference type="NCBI Taxonomy" id="1295531"/>
    <lineage>
        <taxon>Eukaryota</taxon>
        <taxon>Fungi</taxon>
        <taxon>Dikarya</taxon>
        <taxon>Basidiomycota</taxon>
        <taxon>Agaricomycotina</taxon>
        <taxon>Tremellomycetes</taxon>
        <taxon>Tremellales</taxon>
        <taxon>Cryptococcaceae</taxon>
        <taxon>Cryptococcus</taxon>
    </lineage>
</organism>
<feature type="region of interest" description="Disordered" evidence="1">
    <location>
        <begin position="30"/>
        <end position="52"/>
    </location>
</feature>
<dbReference type="Proteomes" id="UP000094043">
    <property type="component" value="Chromosome 4"/>
</dbReference>
<dbReference type="Gene3D" id="3.10.129.10">
    <property type="entry name" value="Hotdog Thioesterase"/>
    <property type="match status" value="1"/>
</dbReference>
<proteinExistence type="predicted"/>
<dbReference type="KEGG" id="cdep:91087950"/>
<reference evidence="2" key="1">
    <citation type="submission" date="2016-06" db="EMBL/GenBank/DDBJ databases">
        <authorList>
            <person name="Cuomo C."/>
            <person name="Litvintseva A."/>
            <person name="Heitman J."/>
            <person name="Chen Y."/>
            <person name="Sun S."/>
            <person name="Springer D."/>
            <person name="Dromer F."/>
            <person name="Young S."/>
            <person name="Zeng Q."/>
            <person name="Chapman S."/>
            <person name="Gujja S."/>
            <person name="Saif S."/>
            <person name="Birren B."/>
        </authorList>
    </citation>
    <scope>NUCLEOTIDE SEQUENCE</scope>
    <source>
        <strain evidence="2">CBS 7841</strain>
    </source>
</reference>
<evidence type="ECO:0008006" key="4">
    <source>
        <dbReference type="Google" id="ProtNLM"/>
    </source>
</evidence>
<dbReference type="InterPro" id="IPR029069">
    <property type="entry name" value="HotDog_dom_sf"/>
</dbReference>
<protein>
    <recommendedName>
        <fullName evidence="4">Thioesterase</fullName>
    </recommendedName>
</protein>
<sequence>MSTAHQHIPSLAITDEETARLQKLYAKFQDPTSHYHLPPGTGGPGHEQDHASNRMPEISKTVASNSTTTHLLSASTGPTELSNTSAMSGSFEGRSEEEALKYFEQHGHDTVGLLKWPVAWGDQDTFQHVNNVQIVRWCESARIRYIDSWASVLGEEAISGILRAKGTGVILKEINVKYKAPITFPDTIIVSNQIHAVNPERASYGHRHLIWSLKDRQVKAIGDGTIVMYDYDNLRKGVMSDKLKALLENLASGKR</sequence>
<accession>A0AAJ8JU74</accession>
<reference evidence="2" key="2">
    <citation type="journal article" date="2022" name="Elife">
        <title>Obligate sexual reproduction of a homothallic fungus closely related to the Cryptococcus pathogenic species complex.</title>
        <authorList>
            <person name="Passer A.R."/>
            <person name="Clancey S.A."/>
            <person name="Shea T."/>
            <person name="David-Palma M."/>
            <person name="Averette A.F."/>
            <person name="Boekhout T."/>
            <person name="Porcel B.M."/>
            <person name="Nowrousian M."/>
            <person name="Cuomo C.A."/>
            <person name="Sun S."/>
            <person name="Heitman J."/>
            <person name="Coelho M.A."/>
        </authorList>
    </citation>
    <scope>NUCLEOTIDE SEQUENCE</scope>
    <source>
        <strain evidence="2">CBS 7841</strain>
    </source>
</reference>
<dbReference type="AlphaFoldDB" id="A0AAJ8JU74"/>
<dbReference type="CDD" id="cd00586">
    <property type="entry name" value="4HBT"/>
    <property type="match status" value="1"/>
</dbReference>
<keyword evidence="3" id="KW-1185">Reference proteome</keyword>
<dbReference type="PANTHER" id="PTHR31793">
    <property type="entry name" value="4-HYDROXYBENZOYL-COA THIOESTERASE FAMILY MEMBER"/>
    <property type="match status" value="1"/>
</dbReference>